<dbReference type="OrthoDB" id="7818064at2"/>
<dbReference type="Gene3D" id="3.50.50.60">
    <property type="entry name" value="FAD/NAD(P)-binding domain"/>
    <property type="match status" value="1"/>
</dbReference>
<dbReference type="GO" id="GO:0016491">
    <property type="term" value="F:oxidoreductase activity"/>
    <property type="evidence" value="ECO:0007669"/>
    <property type="project" value="UniProtKB-KW"/>
</dbReference>
<evidence type="ECO:0000256" key="1">
    <source>
        <dbReference type="ARBA" id="ARBA00023002"/>
    </source>
</evidence>
<dbReference type="InterPro" id="IPR006076">
    <property type="entry name" value="FAD-dep_OxRdtase"/>
</dbReference>
<keyword evidence="4" id="KW-1185">Reference proteome</keyword>
<reference evidence="3 4" key="1">
    <citation type="submission" date="2016-10" db="EMBL/GenBank/DDBJ databases">
        <authorList>
            <person name="de Groot N.N."/>
        </authorList>
    </citation>
    <scope>NUCLEOTIDE SEQUENCE [LARGE SCALE GENOMIC DNA]</scope>
    <source>
        <strain evidence="3 4">CGMCC 1.8894</strain>
    </source>
</reference>
<gene>
    <name evidence="3" type="ORF">SAMN04488238_101347</name>
</gene>
<dbReference type="AlphaFoldDB" id="A0A1H2RKX9"/>
<dbReference type="EMBL" id="FNOM01000001">
    <property type="protein sequence ID" value="SDW19918.1"/>
    <property type="molecule type" value="Genomic_DNA"/>
</dbReference>
<proteinExistence type="predicted"/>
<evidence type="ECO:0000259" key="2">
    <source>
        <dbReference type="Pfam" id="PF01266"/>
    </source>
</evidence>
<protein>
    <submittedName>
        <fullName evidence="3">Glycine/D-amino acid oxidase</fullName>
    </submittedName>
</protein>
<dbReference type="SUPFAM" id="SSF51971">
    <property type="entry name" value="Nucleotide-binding domain"/>
    <property type="match status" value="1"/>
</dbReference>
<dbReference type="Proteomes" id="UP000198539">
    <property type="component" value="Unassembled WGS sequence"/>
</dbReference>
<name>A0A1H2RKX9_9RHOB</name>
<dbReference type="STRING" id="564137.SAMN04488238_101347"/>
<dbReference type="Pfam" id="PF01266">
    <property type="entry name" value="DAO"/>
    <property type="match status" value="1"/>
</dbReference>
<sequence length="359" mass="36381">MTSGEVTICGAGVFGLSLAYVCALRGAQVRVLEPYAVGAGSSGGIVGALAPHVPENWNAKKAFQFDSLRMAQGFWTGVADVSGVDPGYARLGRVQPLGPGAVEAARARAGGAQALWEGFADWHVLPVGDAPGLGVVSPSGIVVVDSLSARLHPRRAVGALAAAVRALGGVVEEGGIPPGAAAAWMAARLAGARGPVVWASGDAGLRDLSADLGRDMGGGVKGQALLLDFSAPDCPQVFADGLHIIPHADGTVAVGSTSERVFDDPISTDAGCDALLARAVAACPALAGARVLERWAGVRPRARSRAPMLGAWPGRPGHFVLNGGFKIGFGMAPKLAHVMADLVLGVDGVPEGFRVEDSM</sequence>
<dbReference type="RefSeq" id="WP_092884734.1">
    <property type="nucleotide sequence ID" value="NZ_CP061498.1"/>
</dbReference>
<dbReference type="SUPFAM" id="SSF54373">
    <property type="entry name" value="FAD-linked reductases, C-terminal domain"/>
    <property type="match status" value="1"/>
</dbReference>
<accession>A0A1H2RKX9</accession>
<dbReference type="Gene3D" id="3.30.9.10">
    <property type="entry name" value="D-Amino Acid Oxidase, subunit A, domain 2"/>
    <property type="match status" value="1"/>
</dbReference>
<keyword evidence="1" id="KW-0560">Oxidoreductase</keyword>
<dbReference type="PANTHER" id="PTHR13847:SF289">
    <property type="entry name" value="GLYCINE OXIDASE"/>
    <property type="match status" value="1"/>
</dbReference>
<evidence type="ECO:0000313" key="3">
    <source>
        <dbReference type="EMBL" id="SDW19918.1"/>
    </source>
</evidence>
<dbReference type="GO" id="GO:0005737">
    <property type="term" value="C:cytoplasm"/>
    <property type="evidence" value="ECO:0007669"/>
    <property type="project" value="TreeGrafter"/>
</dbReference>
<dbReference type="InterPro" id="IPR036188">
    <property type="entry name" value="FAD/NAD-bd_sf"/>
</dbReference>
<evidence type="ECO:0000313" key="4">
    <source>
        <dbReference type="Proteomes" id="UP000198539"/>
    </source>
</evidence>
<organism evidence="3 4">
    <name type="scientific">Roseicitreum antarcticum</name>
    <dbReference type="NCBI Taxonomy" id="564137"/>
    <lineage>
        <taxon>Bacteria</taxon>
        <taxon>Pseudomonadati</taxon>
        <taxon>Pseudomonadota</taxon>
        <taxon>Alphaproteobacteria</taxon>
        <taxon>Rhodobacterales</taxon>
        <taxon>Paracoccaceae</taxon>
        <taxon>Roseicitreum</taxon>
    </lineage>
</organism>
<dbReference type="PANTHER" id="PTHR13847">
    <property type="entry name" value="SARCOSINE DEHYDROGENASE-RELATED"/>
    <property type="match status" value="1"/>
</dbReference>
<feature type="domain" description="FAD dependent oxidoreductase" evidence="2">
    <location>
        <begin position="6"/>
        <end position="342"/>
    </location>
</feature>